<dbReference type="EMBL" id="CM056742">
    <property type="protein sequence ID" value="KAJ8677543.1"/>
    <property type="molecule type" value="Genomic_DNA"/>
</dbReference>
<dbReference type="Proteomes" id="UP001239111">
    <property type="component" value="Chromosome 2"/>
</dbReference>
<comment type="caution">
    <text evidence="1">The sequence shown here is derived from an EMBL/GenBank/DDBJ whole genome shotgun (WGS) entry which is preliminary data.</text>
</comment>
<organism evidence="1 2">
    <name type="scientific">Eretmocerus hayati</name>
    <dbReference type="NCBI Taxonomy" id="131215"/>
    <lineage>
        <taxon>Eukaryota</taxon>
        <taxon>Metazoa</taxon>
        <taxon>Ecdysozoa</taxon>
        <taxon>Arthropoda</taxon>
        <taxon>Hexapoda</taxon>
        <taxon>Insecta</taxon>
        <taxon>Pterygota</taxon>
        <taxon>Neoptera</taxon>
        <taxon>Endopterygota</taxon>
        <taxon>Hymenoptera</taxon>
        <taxon>Apocrita</taxon>
        <taxon>Proctotrupomorpha</taxon>
        <taxon>Chalcidoidea</taxon>
        <taxon>Aphelinidae</taxon>
        <taxon>Aphelininae</taxon>
        <taxon>Eretmocerus</taxon>
    </lineage>
</organism>
<protein>
    <submittedName>
        <fullName evidence="1">Uncharacterized protein</fullName>
    </submittedName>
</protein>
<evidence type="ECO:0000313" key="2">
    <source>
        <dbReference type="Proteomes" id="UP001239111"/>
    </source>
</evidence>
<name>A0ACC2P244_9HYME</name>
<evidence type="ECO:0000313" key="1">
    <source>
        <dbReference type="EMBL" id="KAJ8677543.1"/>
    </source>
</evidence>
<proteinExistence type="predicted"/>
<sequence>MSRSNLTSECCSPYSAPRESFSSVEHLVIKRITRCDTIDDMANSIKSEIKPLNKLMVDMLADNEKFEKYNFDSQNISLTYSITPPNIGVLERTQQLLKIFLKKVMMIPRPLKFLKMM</sequence>
<keyword evidence="2" id="KW-1185">Reference proteome</keyword>
<gene>
    <name evidence="1" type="ORF">QAD02_013330</name>
</gene>
<reference evidence="1" key="1">
    <citation type="submission" date="2023-04" db="EMBL/GenBank/DDBJ databases">
        <title>A chromosome-level genome assembly of the parasitoid wasp Eretmocerus hayati.</title>
        <authorList>
            <person name="Zhong Y."/>
            <person name="Liu S."/>
            <person name="Liu Y."/>
        </authorList>
    </citation>
    <scope>NUCLEOTIDE SEQUENCE</scope>
    <source>
        <strain evidence="1">ZJU_SS_LIU_2023</strain>
    </source>
</reference>
<accession>A0ACC2P244</accession>